<feature type="non-terminal residue" evidence="3">
    <location>
        <position position="1"/>
    </location>
</feature>
<proteinExistence type="predicted"/>
<feature type="region of interest" description="Disordered" evidence="1">
    <location>
        <begin position="1"/>
        <end position="32"/>
    </location>
</feature>
<gene>
    <name evidence="3" type="ORF">HF577_33490</name>
</gene>
<accession>A0ABX1RQR3</accession>
<reference evidence="3 4" key="1">
    <citation type="submission" date="2020-04" db="EMBL/GenBank/DDBJ databases">
        <authorList>
            <person name="Klaysubun C."/>
            <person name="Duangmal K."/>
            <person name="Lipun K."/>
        </authorList>
    </citation>
    <scope>NUCLEOTIDE SEQUENCE [LARGE SCALE GENOMIC DNA]</scope>
    <source>
        <strain evidence="3 4">JCM 11839</strain>
    </source>
</reference>
<evidence type="ECO:0000256" key="1">
    <source>
        <dbReference type="SAM" id="MobiDB-lite"/>
    </source>
</evidence>
<protein>
    <recommendedName>
        <fullName evidence="5">MYXO-CTERM domain-containing protein</fullName>
    </recommendedName>
</protein>
<feature type="compositionally biased region" description="Acidic residues" evidence="1">
    <location>
        <begin position="1"/>
        <end position="10"/>
    </location>
</feature>
<keyword evidence="2" id="KW-0472">Membrane</keyword>
<feature type="transmembrane region" description="Helical" evidence="2">
    <location>
        <begin position="37"/>
        <end position="58"/>
    </location>
</feature>
<comment type="caution">
    <text evidence="3">The sequence shown here is derived from an EMBL/GenBank/DDBJ whole genome shotgun (WGS) entry which is preliminary data.</text>
</comment>
<dbReference type="EMBL" id="JAAXKY010000187">
    <property type="protein sequence ID" value="NMH81989.1"/>
    <property type="molecule type" value="Genomic_DNA"/>
</dbReference>
<name>A0ABX1RQR3_9PSEU</name>
<evidence type="ECO:0000313" key="3">
    <source>
        <dbReference type="EMBL" id="NMH81989.1"/>
    </source>
</evidence>
<dbReference type="Proteomes" id="UP001296706">
    <property type="component" value="Unassembled WGS sequence"/>
</dbReference>
<evidence type="ECO:0000313" key="4">
    <source>
        <dbReference type="Proteomes" id="UP001296706"/>
    </source>
</evidence>
<keyword evidence="4" id="KW-1185">Reference proteome</keyword>
<keyword evidence="2" id="KW-1133">Transmembrane helix</keyword>
<sequence length="62" mass="5895">PAPSDGDDDSGQVRVVPEGAVDTGDGSTVGDPMTGPALLALAGLAAVSTAAAATTWAGRRSS</sequence>
<organism evidence="3 4">
    <name type="scientific">Pseudonocardia xinjiangensis</name>
    <dbReference type="NCBI Taxonomy" id="75289"/>
    <lineage>
        <taxon>Bacteria</taxon>
        <taxon>Bacillati</taxon>
        <taxon>Actinomycetota</taxon>
        <taxon>Actinomycetes</taxon>
        <taxon>Pseudonocardiales</taxon>
        <taxon>Pseudonocardiaceae</taxon>
        <taxon>Pseudonocardia</taxon>
    </lineage>
</organism>
<keyword evidence="2" id="KW-0812">Transmembrane</keyword>
<evidence type="ECO:0000256" key="2">
    <source>
        <dbReference type="SAM" id="Phobius"/>
    </source>
</evidence>
<evidence type="ECO:0008006" key="5">
    <source>
        <dbReference type="Google" id="ProtNLM"/>
    </source>
</evidence>